<comment type="pathway">
    <text evidence="3">Sphingolipid metabolism.</text>
</comment>
<keyword evidence="7" id="KW-0560">Oxidoreductase</keyword>
<evidence type="ECO:0000256" key="9">
    <source>
        <dbReference type="ARBA" id="ARBA00026112"/>
    </source>
</evidence>
<dbReference type="PRINTS" id="PR00081">
    <property type="entry name" value="GDHRDH"/>
</dbReference>
<keyword evidence="5" id="KW-0521">NADP</keyword>
<accession>A0A8S1JED6</accession>
<dbReference type="SUPFAM" id="SSF51735">
    <property type="entry name" value="NAD(P)-binding Rossmann-fold domains"/>
    <property type="match status" value="1"/>
</dbReference>
<dbReference type="EMBL" id="CAJHUC010002939">
    <property type="protein sequence ID" value="CAD7704651.1"/>
    <property type="molecule type" value="Genomic_DNA"/>
</dbReference>
<feature type="transmembrane region" description="Helical" evidence="10">
    <location>
        <begin position="270"/>
        <end position="289"/>
    </location>
</feature>
<name>A0A8S1JED6_9CHLO</name>
<dbReference type="InterPro" id="IPR045022">
    <property type="entry name" value="KDSR-like"/>
</dbReference>
<protein>
    <recommendedName>
        <fullName evidence="9">3-dehydrosphinganine reductase</fullName>
        <ecNumber evidence="9">1.1.1.102</ecNumber>
    </recommendedName>
</protein>
<dbReference type="GO" id="GO:0047560">
    <property type="term" value="F:3-dehydrosphinganine reductase activity"/>
    <property type="evidence" value="ECO:0007669"/>
    <property type="project" value="UniProtKB-EC"/>
</dbReference>
<evidence type="ECO:0000256" key="5">
    <source>
        <dbReference type="ARBA" id="ARBA00022857"/>
    </source>
</evidence>
<evidence type="ECO:0000256" key="6">
    <source>
        <dbReference type="ARBA" id="ARBA00022919"/>
    </source>
</evidence>
<keyword evidence="10" id="KW-0812">Transmembrane</keyword>
<sequence>MFWRKKKSFAGKHVCITGGSEGLGLALAMEFVREAAHVTIISRSAAKLSAASEGLKRLAGELGSAGRIAHTSADVTDFGGVRDAVARVEAEGGPVDVLVCCAGACKLGHFTDLKADDFESAMRLNYMGTVNALQAALPRMETRDRGLVVIIASAMAVNGMACNSSYAPTKWALRGLADSLRMEYQGTGVGFCIAYPPDTATPGLEATLEGQEEGSEARQLMELGGETYSVEAVSKAIMKGLKRGDYHLPSPDFLQNLTVSSMSGLSPAPLWLPFQMLVSSILVPIYAVYLRKFDAIVRNARKRSKSKKDN</sequence>
<dbReference type="InterPro" id="IPR036291">
    <property type="entry name" value="NAD(P)-bd_dom_sf"/>
</dbReference>
<evidence type="ECO:0000256" key="2">
    <source>
        <dbReference type="ARBA" id="ARBA00004760"/>
    </source>
</evidence>
<feature type="domain" description="Ketoreductase" evidence="11">
    <location>
        <begin position="12"/>
        <end position="198"/>
    </location>
</feature>
<keyword evidence="8" id="KW-0443">Lipid metabolism</keyword>
<dbReference type="Proteomes" id="UP000708148">
    <property type="component" value="Unassembled WGS sequence"/>
</dbReference>
<evidence type="ECO:0000256" key="3">
    <source>
        <dbReference type="ARBA" id="ARBA00004991"/>
    </source>
</evidence>
<organism evidence="12 13">
    <name type="scientific">Ostreobium quekettii</name>
    <dbReference type="NCBI Taxonomy" id="121088"/>
    <lineage>
        <taxon>Eukaryota</taxon>
        <taxon>Viridiplantae</taxon>
        <taxon>Chlorophyta</taxon>
        <taxon>core chlorophytes</taxon>
        <taxon>Ulvophyceae</taxon>
        <taxon>TCBD clade</taxon>
        <taxon>Bryopsidales</taxon>
        <taxon>Ostreobineae</taxon>
        <taxon>Ostreobiaceae</taxon>
        <taxon>Ostreobium</taxon>
    </lineage>
</organism>
<dbReference type="PANTHER" id="PTHR43550:SF3">
    <property type="entry name" value="3-KETODIHYDROSPHINGOSINE REDUCTASE"/>
    <property type="match status" value="1"/>
</dbReference>
<dbReference type="Gene3D" id="3.40.50.720">
    <property type="entry name" value="NAD(P)-binding Rossmann-like Domain"/>
    <property type="match status" value="1"/>
</dbReference>
<evidence type="ECO:0000256" key="1">
    <source>
        <dbReference type="ARBA" id="ARBA00004240"/>
    </source>
</evidence>
<dbReference type="PANTHER" id="PTHR43550">
    <property type="entry name" value="3-KETODIHYDROSPHINGOSINE REDUCTASE"/>
    <property type="match status" value="1"/>
</dbReference>
<evidence type="ECO:0000259" key="11">
    <source>
        <dbReference type="SMART" id="SM00822"/>
    </source>
</evidence>
<evidence type="ECO:0000256" key="10">
    <source>
        <dbReference type="SAM" id="Phobius"/>
    </source>
</evidence>
<gene>
    <name evidence="12" type="ORF">OSTQU699_LOCUS10006</name>
</gene>
<keyword evidence="6" id="KW-0746">Sphingolipid metabolism</keyword>
<keyword evidence="10" id="KW-0472">Membrane</keyword>
<feature type="transmembrane region" description="Helical" evidence="10">
    <location>
        <begin position="147"/>
        <end position="166"/>
    </location>
</feature>
<evidence type="ECO:0000313" key="12">
    <source>
        <dbReference type="EMBL" id="CAD7704651.1"/>
    </source>
</evidence>
<dbReference type="GO" id="GO:0030148">
    <property type="term" value="P:sphingolipid biosynthetic process"/>
    <property type="evidence" value="ECO:0007669"/>
    <property type="project" value="InterPro"/>
</dbReference>
<keyword evidence="13" id="KW-1185">Reference proteome</keyword>
<dbReference type="SMART" id="SM00822">
    <property type="entry name" value="PKS_KR"/>
    <property type="match status" value="1"/>
</dbReference>
<evidence type="ECO:0000256" key="4">
    <source>
        <dbReference type="ARBA" id="ARBA00022824"/>
    </source>
</evidence>
<dbReference type="EC" id="1.1.1.102" evidence="9"/>
<reference evidence="12" key="1">
    <citation type="submission" date="2020-12" db="EMBL/GenBank/DDBJ databases">
        <authorList>
            <person name="Iha C."/>
        </authorList>
    </citation>
    <scope>NUCLEOTIDE SEQUENCE</scope>
</reference>
<comment type="subcellular location">
    <subcellularLocation>
        <location evidence="1">Endoplasmic reticulum</location>
    </subcellularLocation>
</comment>
<dbReference type="Pfam" id="PF00106">
    <property type="entry name" value="adh_short"/>
    <property type="match status" value="1"/>
</dbReference>
<dbReference type="InterPro" id="IPR057326">
    <property type="entry name" value="KR_dom"/>
</dbReference>
<dbReference type="OrthoDB" id="37659at2759"/>
<keyword evidence="10" id="KW-1133">Transmembrane helix</keyword>
<evidence type="ECO:0000256" key="7">
    <source>
        <dbReference type="ARBA" id="ARBA00023002"/>
    </source>
</evidence>
<dbReference type="CDD" id="cd08939">
    <property type="entry name" value="KDSR-like_SDR_c"/>
    <property type="match status" value="1"/>
</dbReference>
<comment type="caution">
    <text evidence="12">The sequence shown here is derived from an EMBL/GenBank/DDBJ whole genome shotgun (WGS) entry which is preliminary data.</text>
</comment>
<evidence type="ECO:0000256" key="8">
    <source>
        <dbReference type="ARBA" id="ARBA00023098"/>
    </source>
</evidence>
<dbReference type="AlphaFoldDB" id="A0A8S1JED6"/>
<comment type="pathway">
    <text evidence="2">Lipid metabolism; sphingolipid metabolism.</text>
</comment>
<dbReference type="InterPro" id="IPR002347">
    <property type="entry name" value="SDR_fam"/>
</dbReference>
<proteinExistence type="predicted"/>
<dbReference type="GO" id="GO:0006666">
    <property type="term" value="P:3-keto-sphinganine metabolic process"/>
    <property type="evidence" value="ECO:0007669"/>
    <property type="project" value="InterPro"/>
</dbReference>
<keyword evidence="4" id="KW-0256">Endoplasmic reticulum</keyword>
<dbReference type="GO" id="GO:0005789">
    <property type="term" value="C:endoplasmic reticulum membrane"/>
    <property type="evidence" value="ECO:0007669"/>
    <property type="project" value="TreeGrafter"/>
</dbReference>
<evidence type="ECO:0000313" key="13">
    <source>
        <dbReference type="Proteomes" id="UP000708148"/>
    </source>
</evidence>